<evidence type="ECO:0000256" key="2">
    <source>
        <dbReference type="SAM" id="Phobius"/>
    </source>
</evidence>
<keyword evidence="4" id="KW-0255">Endonuclease</keyword>
<dbReference type="PANTHER" id="PTHR43489">
    <property type="entry name" value="ISOMERASE"/>
    <property type="match status" value="1"/>
</dbReference>
<evidence type="ECO:0000313" key="5">
    <source>
        <dbReference type="Proteomes" id="UP000027821"/>
    </source>
</evidence>
<name>A0A074KWE2_9BACT</name>
<keyword evidence="4" id="KW-0540">Nuclease</keyword>
<gene>
    <name evidence="4" type="ORF">EL17_09220</name>
</gene>
<evidence type="ECO:0000259" key="3">
    <source>
        <dbReference type="Pfam" id="PF01261"/>
    </source>
</evidence>
<dbReference type="STRING" id="1048983.EL17_09220"/>
<dbReference type="PANTHER" id="PTHR43489:SF1">
    <property type="entry name" value="L-RIBULOSE-5-PHOSPHATE 3-EPIMERASE SGBU-RELATED"/>
    <property type="match status" value="1"/>
</dbReference>
<sequence>MKHNQNIDPDTNKRRSFLKSLLVFGSGIFIGPSLISCLPAKAKVTGLLDKRYKIAVCDWMILKRQKLSAFALAQEINADGIQLDMGGLGNRDTFDSKLGDPEVRKQFLAESQNRGVEISSIAMSGFYAQSFAERDTVDRMVQDTLDTMAGMGIKIAYLPLGVEGDLVKRPEIRPAVVERLKKAGDKAYQQGAVIAVETALDAKDEVQLLKDIDSKGIQISFNFANAIKNVKDIPTELRTLGKDRIAQIHASDTDGVWIENNIKINMPKIKQTLDEMGWQGWLIIERSRDVNDVRNVKGNFGANVAYLKSVFQSAGSLTKI</sequence>
<dbReference type="RefSeq" id="WP_084166175.1">
    <property type="nucleotide sequence ID" value="NZ_JMIH01000016.1"/>
</dbReference>
<comment type="caution">
    <text evidence="4">The sequence shown here is derived from an EMBL/GenBank/DDBJ whole genome shotgun (WGS) entry which is preliminary data.</text>
</comment>
<dbReference type="Pfam" id="PF01261">
    <property type="entry name" value="AP_endonuc_2"/>
    <property type="match status" value="1"/>
</dbReference>
<dbReference type="InterPro" id="IPR013022">
    <property type="entry name" value="Xyl_isomerase-like_TIM-brl"/>
</dbReference>
<keyword evidence="5" id="KW-1185">Reference proteome</keyword>
<dbReference type="eggNOG" id="COG1082">
    <property type="taxonomic scope" value="Bacteria"/>
</dbReference>
<dbReference type="OrthoDB" id="1411356at2"/>
<dbReference type="InterPro" id="IPR050417">
    <property type="entry name" value="Sugar_Epim/Isomerase"/>
</dbReference>
<dbReference type="GO" id="GO:0019852">
    <property type="term" value="P:L-ascorbic acid metabolic process"/>
    <property type="evidence" value="ECO:0007669"/>
    <property type="project" value="TreeGrafter"/>
</dbReference>
<accession>A0A074KWE2</accession>
<feature type="domain" description="Xylose isomerase-like TIM barrel" evidence="3">
    <location>
        <begin position="70"/>
        <end position="307"/>
    </location>
</feature>
<keyword evidence="1" id="KW-0413">Isomerase</keyword>
<dbReference type="Proteomes" id="UP000027821">
    <property type="component" value="Unassembled WGS sequence"/>
</dbReference>
<dbReference type="GO" id="GO:0004519">
    <property type="term" value="F:endonuclease activity"/>
    <property type="evidence" value="ECO:0007669"/>
    <property type="project" value="UniProtKB-KW"/>
</dbReference>
<dbReference type="PROSITE" id="PS51318">
    <property type="entry name" value="TAT"/>
    <property type="match status" value="1"/>
</dbReference>
<evidence type="ECO:0000256" key="1">
    <source>
        <dbReference type="ARBA" id="ARBA00023235"/>
    </source>
</evidence>
<feature type="transmembrane region" description="Helical" evidence="2">
    <location>
        <begin position="21"/>
        <end position="42"/>
    </location>
</feature>
<dbReference type="SUPFAM" id="SSF51658">
    <property type="entry name" value="Xylose isomerase-like"/>
    <property type="match status" value="1"/>
</dbReference>
<protein>
    <submittedName>
        <fullName evidence="4">Endonuclease</fullName>
    </submittedName>
</protein>
<reference evidence="4 5" key="1">
    <citation type="submission" date="2014-04" db="EMBL/GenBank/DDBJ databases">
        <title>Characterization and application of a salt tolerant electro-active bacterium.</title>
        <authorList>
            <person name="Yang L."/>
            <person name="Wei S."/>
            <person name="Tay Q.X.M."/>
        </authorList>
    </citation>
    <scope>NUCLEOTIDE SEQUENCE [LARGE SCALE GENOMIC DNA]</scope>
    <source>
        <strain evidence="4 5">LY1</strain>
    </source>
</reference>
<dbReference type="AlphaFoldDB" id="A0A074KWE2"/>
<dbReference type="Gene3D" id="3.20.20.150">
    <property type="entry name" value="Divalent-metal-dependent TIM barrel enzymes"/>
    <property type="match status" value="1"/>
</dbReference>
<dbReference type="GO" id="GO:0034015">
    <property type="term" value="F:L-ribulose-5-phosphate 3-epimerase activity"/>
    <property type="evidence" value="ECO:0007669"/>
    <property type="project" value="TreeGrafter"/>
</dbReference>
<keyword evidence="2" id="KW-1133">Transmembrane helix</keyword>
<dbReference type="InterPro" id="IPR006311">
    <property type="entry name" value="TAT_signal"/>
</dbReference>
<evidence type="ECO:0000313" key="4">
    <source>
        <dbReference type="EMBL" id="KEO74301.1"/>
    </source>
</evidence>
<dbReference type="EMBL" id="JMIH01000016">
    <property type="protein sequence ID" value="KEO74301.1"/>
    <property type="molecule type" value="Genomic_DNA"/>
</dbReference>
<keyword evidence="4" id="KW-0378">Hydrolase</keyword>
<organism evidence="4 5">
    <name type="scientific">Anditalea andensis</name>
    <dbReference type="NCBI Taxonomy" id="1048983"/>
    <lineage>
        <taxon>Bacteria</taxon>
        <taxon>Pseudomonadati</taxon>
        <taxon>Bacteroidota</taxon>
        <taxon>Cytophagia</taxon>
        <taxon>Cytophagales</taxon>
        <taxon>Cytophagaceae</taxon>
        <taxon>Anditalea</taxon>
    </lineage>
</organism>
<keyword evidence="2" id="KW-0812">Transmembrane</keyword>
<dbReference type="InterPro" id="IPR036237">
    <property type="entry name" value="Xyl_isomerase-like_sf"/>
</dbReference>
<proteinExistence type="predicted"/>
<keyword evidence="2" id="KW-0472">Membrane</keyword>